<gene>
    <name evidence="1" type="ORF">N8T08_008482</name>
</gene>
<dbReference type="EMBL" id="JAOPJF010000059">
    <property type="protein sequence ID" value="KAK1141817.1"/>
    <property type="molecule type" value="Genomic_DNA"/>
</dbReference>
<name>A0ACC3AVF5_9EURO</name>
<dbReference type="Proteomes" id="UP001177260">
    <property type="component" value="Unassembled WGS sequence"/>
</dbReference>
<sequence length="419" mass="46455">MAPLTYNLLTAKAQIFGQKRIKDHIDLLAPVKSGQEGLTPIMESRNGDKRKDTRTAHGDPRVFFNVTSPSSTFICGSQDSGKSHTLSCMLENCLIPSKSGCLERPLTALIFHYDAFISDTMGSLCEAAYLSSNHNVKYKYSWLKNVEVEPLQVDESDLNTQRILDLMAASQGDGPMPLYMHTVLRILRKLRIQQQATGMGFNYEEFKSRLLNYNLTIAQTEPLKQRLDTLESFLSKPQIGLSGHGKKSKKMVERRGSVWDPVYMNSSAEASAFTNTLLSVVRLQRDLGVRVIISTQEPAISTALLNLCFVTVVHRFTSPEWLRFLRHHLAGAVDNCFALTPGSENELGDCTEKGEAEPLLTKIVRLGVGQALLFAPTVTVRTTVADDGKMTIHQLGAKHLTIKVRARLTDDGGKSVLSM</sequence>
<organism evidence="1 2">
    <name type="scientific">Aspergillus melleus</name>
    <dbReference type="NCBI Taxonomy" id="138277"/>
    <lineage>
        <taxon>Eukaryota</taxon>
        <taxon>Fungi</taxon>
        <taxon>Dikarya</taxon>
        <taxon>Ascomycota</taxon>
        <taxon>Pezizomycotina</taxon>
        <taxon>Eurotiomycetes</taxon>
        <taxon>Eurotiomycetidae</taxon>
        <taxon>Eurotiales</taxon>
        <taxon>Aspergillaceae</taxon>
        <taxon>Aspergillus</taxon>
        <taxon>Aspergillus subgen. Circumdati</taxon>
    </lineage>
</organism>
<comment type="caution">
    <text evidence="1">The sequence shown here is derived from an EMBL/GenBank/DDBJ whole genome shotgun (WGS) entry which is preliminary data.</text>
</comment>
<proteinExistence type="predicted"/>
<keyword evidence="2" id="KW-1185">Reference proteome</keyword>
<accession>A0ACC3AVF5</accession>
<evidence type="ECO:0000313" key="2">
    <source>
        <dbReference type="Proteomes" id="UP001177260"/>
    </source>
</evidence>
<evidence type="ECO:0000313" key="1">
    <source>
        <dbReference type="EMBL" id="KAK1141817.1"/>
    </source>
</evidence>
<reference evidence="1 2" key="1">
    <citation type="journal article" date="2023" name="ACS Omega">
        <title>Identification of the Neoaspergillic Acid Biosynthesis Gene Cluster by Establishing an In Vitro CRISPR-Ribonucleoprotein Genetic System in Aspergillus melleus.</title>
        <authorList>
            <person name="Yuan B."/>
            <person name="Grau M.F."/>
            <person name="Murata R.M."/>
            <person name="Torok T."/>
            <person name="Venkateswaran K."/>
            <person name="Stajich J.E."/>
            <person name="Wang C.C.C."/>
        </authorList>
    </citation>
    <scope>NUCLEOTIDE SEQUENCE [LARGE SCALE GENOMIC DNA]</scope>
    <source>
        <strain evidence="1 2">IMV 1140</strain>
    </source>
</reference>
<protein>
    <submittedName>
        <fullName evidence="1">Uncharacterized protein</fullName>
    </submittedName>
</protein>